<protein>
    <submittedName>
        <fullName evidence="2">Uncharacterized protein</fullName>
    </submittedName>
</protein>
<organism evidence="2">
    <name type="scientific">Riboviria sp</name>
    <dbReference type="NCBI Taxonomy" id="2585031"/>
    <lineage>
        <taxon>Viruses</taxon>
        <taxon>Riboviria</taxon>
    </lineage>
</organism>
<feature type="compositionally biased region" description="Polar residues" evidence="1">
    <location>
        <begin position="308"/>
        <end position="328"/>
    </location>
</feature>
<evidence type="ECO:0000256" key="1">
    <source>
        <dbReference type="SAM" id="MobiDB-lite"/>
    </source>
</evidence>
<dbReference type="EMBL" id="MW239454">
    <property type="protein sequence ID" value="UGO57489.1"/>
    <property type="molecule type" value="Genomic_RNA"/>
</dbReference>
<reference evidence="2" key="1">
    <citation type="submission" date="2020-11" db="EMBL/GenBank/DDBJ databases">
        <title>RNA virus dark matter in the feces of wild birds.</title>
        <authorList>
            <person name="Lu X."/>
            <person name="Yang X.S."/>
            <person name="Zhang W."/>
        </authorList>
    </citation>
    <scope>NUCLEOTIDE SEQUENCE</scope>
    <source>
        <strain evidence="2">Red-flankedBluetail198con105</strain>
    </source>
</reference>
<accession>A0A8K1U2M4</accession>
<name>A0A8K1U2M4_9VIRU</name>
<proteinExistence type="predicted"/>
<sequence>MQSGDNLIAVGSAIRTSTGLWVPSHVIESATFGSSTAYIVGHSKNGKNTRPIYQCEIDDAINFGTEMLNIRISDNELSALALKVAQFTPLDKFGATATIAGPDSSGSMGLLKPDVTEMGRVVYHGSTVKGYSGSAYMLNSRVAGIHLCGGKAGNAGQEALFLKACLSIQDHDTQAESSEDFFRKWFDDNPEHEVSYQADKAVVRDIAGHYHVADSEIVQKYKKLSQSKNWADLGEAEDLAEEMDRRGLEYESIDPATAVNVLNFLGQRLQGSPTRAVEQPIQPEKSQVTQRKPSRSQSSRPLVVQLKKLQSTVEHLVQTSQPSTASTSKHTEPTKPVKATSSHQ</sequence>
<evidence type="ECO:0000313" key="2">
    <source>
        <dbReference type="EMBL" id="UGO57489.1"/>
    </source>
</evidence>
<feature type="region of interest" description="Disordered" evidence="1">
    <location>
        <begin position="272"/>
        <end position="344"/>
    </location>
</feature>